<dbReference type="InterPro" id="IPR040218">
    <property type="entry name" value="SLC7A6OS"/>
</dbReference>
<feature type="region of interest" description="Disordered" evidence="10">
    <location>
        <begin position="1"/>
        <end position="22"/>
    </location>
</feature>
<dbReference type="OrthoDB" id="6255506at2759"/>
<keyword evidence="6" id="KW-0813">Transport</keyword>
<dbReference type="GO" id="GO:0015031">
    <property type="term" value="P:protein transport"/>
    <property type="evidence" value="ECO:0007669"/>
    <property type="project" value="UniProtKB-KW"/>
</dbReference>
<evidence type="ECO:0000256" key="1">
    <source>
        <dbReference type="ARBA" id="ARBA00003202"/>
    </source>
</evidence>
<comment type="subcellular location">
    <subcellularLocation>
        <location evidence="3">Cytoplasm</location>
    </subcellularLocation>
    <subcellularLocation>
        <location evidence="2">Nucleus</location>
    </subcellularLocation>
</comment>
<evidence type="ECO:0000313" key="13">
    <source>
        <dbReference type="Proteomes" id="UP000593567"/>
    </source>
</evidence>
<comment type="function">
    <text evidence="1">Directs RNA polymerase II nuclear import.</text>
</comment>
<evidence type="ECO:0000256" key="7">
    <source>
        <dbReference type="ARBA" id="ARBA00022490"/>
    </source>
</evidence>
<keyword evidence="9" id="KW-0539">Nucleus</keyword>
<name>A0A7J7J7C8_BUGNE</name>
<dbReference type="PANTHER" id="PTHR31196:SF2">
    <property type="entry name" value="RNA POLYMERASE II NUCLEAR LOCALIZATION PROTEIN SLC7A6OS-RELATED"/>
    <property type="match status" value="1"/>
</dbReference>
<keyword evidence="8" id="KW-0653">Protein transport</keyword>
<dbReference type="AlphaFoldDB" id="A0A7J7J7C8"/>
<dbReference type="GO" id="GO:0005634">
    <property type="term" value="C:nucleus"/>
    <property type="evidence" value="ECO:0007669"/>
    <property type="project" value="UniProtKB-SubCell"/>
</dbReference>
<gene>
    <name evidence="12" type="ORF">EB796_019557</name>
</gene>
<evidence type="ECO:0000313" key="12">
    <source>
        <dbReference type="EMBL" id="KAF6022129.1"/>
    </source>
</evidence>
<organism evidence="12 13">
    <name type="scientific">Bugula neritina</name>
    <name type="common">Brown bryozoan</name>
    <name type="synonym">Sertularia neritina</name>
    <dbReference type="NCBI Taxonomy" id="10212"/>
    <lineage>
        <taxon>Eukaryota</taxon>
        <taxon>Metazoa</taxon>
        <taxon>Spiralia</taxon>
        <taxon>Lophotrochozoa</taxon>
        <taxon>Bryozoa</taxon>
        <taxon>Gymnolaemata</taxon>
        <taxon>Cheilostomatida</taxon>
        <taxon>Flustrina</taxon>
        <taxon>Buguloidea</taxon>
        <taxon>Bugulidae</taxon>
        <taxon>Bugula</taxon>
    </lineage>
</organism>
<evidence type="ECO:0000256" key="9">
    <source>
        <dbReference type="ARBA" id="ARBA00023242"/>
    </source>
</evidence>
<evidence type="ECO:0000256" key="6">
    <source>
        <dbReference type="ARBA" id="ARBA00022448"/>
    </source>
</evidence>
<dbReference type="Proteomes" id="UP000593567">
    <property type="component" value="Unassembled WGS sequence"/>
</dbReference>
<evidence type="ECO:0000256" key="5">
    <source>
        <dbReference type="ARBA" id="ARBA00017036"/>
    </source>
</evidence>
<evidence type="ECO:0000256" key="10">
    <source>
        <dbReference type="SAM" id="MobiDB-lite"/>
    </source>
</evidence>
<feature type="region of interest" description="Disordered" evidence="10">
    <location>
        <begin position="202"/>
        <end position="235"/>
    </location>
</feature>
<dbReference type="Pfam" id="PF08574">
    <property type="entry name" value="Iwr1"/>
    <property type="match status" value="1"/>
</dbReference>
<dbReference type="GO" id="GO:0032502">
    <property type="term" value="P:developmental process"/>
    <property type="evidence" value="ECO:0007669"/>
    <property type="project" value="TreeGrafter"/>
</dbReference>
<evidence type="ECO:0000256" key="3">
    <source>
        <dbReference type="ARBA" id="ARBA00004496"/>
    </source>
</evidence>
<feature type="compositionally biased region" description="Basic and acidic residues" evidence="10">
    <location>
        <begin position="211"/>
        <end position="235"/>
    </location>
</feature>
<dbReference type="PANTHER" id="PTHR31196">
    <property type="entry name" value="RNA POLYMERASE II NUCLEAR LOCALIZATION PROTEIN SLC7A6OS-RELATED"/>
    <property type="match status" value="1"/>
</dbReference>
<sequence>MRLVEGAQGKPGELPAAQTCAWSDDDEEDVNVGFKTKGDQLFGKLTSKKDKNEADIKSVIELHQAHSPLNSSLPSTKPQLAPQSKKRCYSLIGHESLQLDSQSEISNSKKISLFDAIISDENSVDVLPSCDGDSLSEALQMTNSEPMAVTSTDDDFVYDIFYLDGESTVYDPEMLDNFLCIEAYDEGYAPFQDYRLNRVYEDDVDDSNDEDNWRNDYPDEDYGRSSGEDYEDAGHDDDLLHRLNFQKVQLASSESDDLDSDYEDAENYPEHKEFLRYYKSYKRERRRNRAVGGV</sequence>
<dbReference type="EMBL" id="VXIV02002897">
    <property type="protein sequence ID" value="KAF6022129.1"/>
    <property type="molecule type" value="Genomic_DNA"/>
</dbReference>
<reference evidence="12" key="1">
    <citation type="submission" date="2020-06" db="EMBL/GenBank/DDBJ databases">
        <title>Draft genome of Bugula neritina, a colonial animal packing powerful symbionts and potential medicines.</title>
        <authorList>
            <person name="Rayko M."/>
        </authorList>
    </citation>
    <scope>NUCLEOTIDE SEQUENCE [LARGE SCALE GENOMIC DNA]</scope>
    <source>
        <strain evidence="12">Kwan_BN1</strain>
    </source>
</reference>
<proteinExistence type="inferred from homology"/>
<evidence type="ECO:0000259" key="11">
    <source>
        <dbReference type="Pfam" id="PF08574"/>
    </source>
</evidence>
<accession>A0A7J7J7C8</accession>
<keyword evidence="13" id="KW-1185">Reference proteome</keyword>
<dbReference type="InterPro" id="IPR013883">
    <property type="entry name" value="TF_Iwr1_dom"/>
</dbReference>
<dbReference type="GO" id="GO:0005737">
    <property type="term" value="C:cytoplasm"/>
    <property type="evidence" value="ECO:0007669"/>
    <property type="project" value="UniProtKB-SubCell"/>
</dbReference>
<evidence type="ECO:0000256" key="2">
    <source>
        <dbReference type="ARBA" id="ARBA00004123"/>
    </source>
</evidence>
<evidence type="ECO:0000256" key="4">
    <source>
        <dbReference type="ARBA" id="ARBA00010218"/>
    </source>
</evidence>
<protein>
    <recommendedName>
        <fullName evidence="5">Probable RNA polymerase II nuclear localization protein SLC7A6OS</fullName>
    </recommendedName>
</protein>
<evidence type="ECO:0000256" key="8">
    <source>
        <dbReference type="ARBA" id="ARBA00022927"/>
    </source>
</evidence>
<keyword evidence="7" id="KW-0963">Cytoplasm</keyword>
<comment type="similarity">
    <text evidence="4">Belongs to the IWR1/SLC7A6OS family.</text>
</comment>
<comment type="caution">
    <text evidence="12">The sequence shown here is derived from an EMBL/GenBank/DDBJ whole genome shotgun (WGS) entry which is preliminary data.</text>
</comment>
<feature type="domain" description="Transcription factor Iwr1" evidence="11">
    <location>
        <begin position="154"/>
        <end position="221"/>
    </location>
</feature>